<evidence type="ECO:0000313" key="4">
    <source>
        <dbReference type="EnsemblMetazoa" id="GBRI010617-PA"/>
    </source>
</evidence>
<dbReference type="STRING" id="37001.A0A1A9W8Y0"/>
<keyword evidence="3" id="KW-0732">Signal</keyword>
<dbReference type="VEuPathDB" id="VectorBase:GBRI010617"/>
<evidence type="ECO:0000313" key="5">
    <source>
        <dbReference type="Proteomes" id="UP000091820"/>
    </source>
</evidence>
<reference evidence="5" key="1">
    <citation type="submission" date="2014-03" db="EMBL/GenBank/DDBJ databases">
        <authorList>
            <person name="Aksoy S."/>
            <person name="Warren W."/>
            <person name="Wilson R.K."/>
        </authorList>
    </citation>
    <scope>NUCLEOTIDE SEQUENCE [LARGE SCALE GENOMIC DNA]</scope>
    <source>
        <strain evidence="5">IAEA</strain>
    </source>
</reference>
<accession>A0A1A9W8Y0</accession>
<proteinExistence type="predicted"/>
<keyword evidence="1 2" id="KW-0193">Cuticle</keyword>
<feature type="signal peptide" evidence="3">
    <location>
        <begin position="1"/>
        <end position="16"/>
    </location>
</feature>
<dbReference type="GO" id="GO:0008010">
    <property type="term" value="F:structural constituent of chitin-based larval cuticle"/>
    <property type="evidence" value="ECO:0007669"/>
    <property type="project" value="TreeGrafter"/>
</dbReference>
<dbReference type="PROSITE" id="PS51155">
    <property type="entry name" value="CHIT_BIND_RR_2"/>
    <property type="match status" value="1"/>
</dbReference>
<organism evidence="4 5">
    <name type="scientific">Glossina brevipalpis</name>
    <dbReference type="NCBI Taxonomy" id="37001"/>
    <lineage>
        <taxon>Eukaryota</taxon>
        <taxon>Metazoa</taxon>
        <taxon>Ecdysozoa</taxon>
        <taxon>Arthropoda</taxon>
        <taxon>Hexapoda</taxon>
        <taxon>Insecta</taxon>
        <taxon>Pterygota</taxon>
        <taxon>Neoptera</taxon>
        <taxon>Endopterygota</taxon>
        <taxon>Diptera</taxon>
        <taxon>Brachycera</taxon>
        <taxon>Muscomorpha</taxon>
        <taxon>Hippoboscoidea</taxon>
        <taxon>Glossinidae</taxon>
        <taxon>Glossina</taxon>
    </lineage>
</organism>
<dbReference type="PANTHER" id="PTHR10380:SF237">
    <property type="entry name" value="CUTICULAR PROTEIN 65AU, ISOFORM A-RELATED"/>
    <property type="match status" value="1"/>
</dbReference>
<dbReference type="PANTHER" id="PTHR10380">
    <property type="entry name" value="CUTICLE PROTEIN"/>
    <property type="match status" value="1"/>
</dbReference>
<dbReference type="AlphaFoldDB" id="A0A1A9W8Y0"/>
<evidence type="ECO:0000256" key="3">
    <source>
        <dbReference type="SAM" id="SignalP"/>
    </source>
</evidence>
<dbReference type="Pfam" id="PF00379">
    <property type="entry name" value="Chitin_bind_4"/>
    <property type="match status" value="1"/>
</dbReference>
<dbReference type="GO" id="GO:0062129">
    <property type="term" value="C:chitin-based extracellular matrix"/>
    <property type="evidence" value="ECO:0007669"/>
    <property type="project" value="TreeGrafter"/>
</dbReference>
<dbReference type="EnsemblMetazoa" id="GBRI010617-RA">
    <property type="protein sequence ID" value="GBRI010617-PA"/>
    <property type="gene ID" value="GBRI010617"/>
</dbReference>
<dbReference type="InterPro" id="IPR050468">
    <property type="entry name" value="Cuticle_Struct_Prot"/>
</dbReference>
<dbReference type="PROSITE" id="PS00233">
    <property type="entry name" value="CHIT_BIND_RR_1"/>
    <property type="match status" value="1"/>
</dbReference>
<feature type="chain" id="PRO_5008400100" description="Larval cuticle protein 4" evidence="3">
    <location>
        <begin position="17"/>
        <end position="116"/>
    </location>
</feature>
<dbReference type="InterPro" id="IPR031311">
    <property type="entry name" value="CHIT_BIND_RR_consensus"/>
</dbReference>
<dbReference type="Proteomes" id="UP000091820">
    <property type="component" value="Unassembled WGS sequence"/>
</dbReference>
<protein>
    <recommendedName>
        <fullName evidence="6">Larval cuticle protein 4</fullName>
    </recommendedName>
</protein>
<name>A0A1A9W8Y0_9MUSC</name>
<sequence>MFKFLLITALITYVAAAGEEAKAETKNLDVNVEADGFKYDFETSNHIHADAHGDVHGNADGHFEWVSPEGVHVKVSYVADEQGYHPASDLLPTPPPVPAYVLKALEYIKSHPQKEH</sequence>
<evidence type="ECO:0000256" key="1">
    <source>
        <dbReference type="ARBA" id="ARBA00022460"/>
    </source>
</evidence>
<keyword evidence="5" id="KW-1185">Reference proteome</keyword>
<evidence type="ECO:0000256" key="2">
    <source>
        <dbReference type="PROSITE-ProRule" id="PRU00497"/>
    </source>
</evidence>
<reference evidence="4" key="2">
    <citation type="submission" date="2020-05" db="UniProtKB">
        <authorList>
            <consortium name="EnsemblMetazoa"/>
        </authorList>
    </citation>
    <scope>IDENTIFICATION</scope>
    <source>
        <strain evidence="4">IAEA</strain>
    </source>
</reference>
<evidence type="ECO:0008006" key="6">
    <source>
        <dbReference type="Google" id="ProtNLM"/>
    </source>
</evidence>
<dbReference type="InterPro" id="IPR000618">
    <property type="entry name" value="Insect_cuticle"/>
</dbReference>